<dbReference type="GO" id="GO:0000155">
    <property type="term" value="F:phosphorelay sensor kinase activity"/>
    <property type="evidence" value="ECO:0007669"/>
    <property type="project" value="InterPro"/>
</dbReference>
<dbReference type="Gene3D" id="3.30.565.10">
    <property type="entry name" value="Histidine kinase-like ATPase, C-terminal domain"/>
    <property type="match status" value="1"/>
</dbReference>
<keyword evidence="11" id="KW-0472">Membrane</keyword>
<evidence type="ECO:0000259" key="13">
    <source>
        <dbReference type="PROSITE" id="PS50109"/>
    </source>
</evidence>
<dbReference type="SUPFAM" id="SSF47384">
    <property type="entry name" value="Homodimeric domain of signal transducing histidine kinase"/>
    <property type="match status" value="1"/>
</dbReference>
<feature type="signal peptide" evidence="12">
    <location>
        <begin position="1"/>
        <end position="23"/>
    </location>
</feature>
<keyword evidence="15" id="KW-1185">Reference proteome</keyword>
<keyword evidence="6" id="KW-0547">Nucleotide-binding</keyword>
<dbReference type="InterPro" id="IPR036097">
    <property type="entry name" value="HisK_dim/P_sf"/>
</dbReference>
<evidence type="ECO:0000313" key="14">
    <source>
        <dbReference type="EMBL" id="OPC84626.1"/>
    </source>
</evidence>
<dbReference type="RefSeq" id="WP_078978923.1">
    <property type="nucleotide sequence ID" value="NZ_MWQN01000001.1"/>
</dbReference>
<dbReference type="GO" id="GO:0000156">
    <property type="term" value="F:phosphorelay response regulator activity"/>
    <property type="evidence" value="ECO:0007669"/>
    <property type="project" value="TreeGrafter"/>
</dbReference>
<evidence type="ECO:0000256" key="9">
    <source>
        <dbReference type="ARBA" id="ARBA00023012"/>
    </source>
</evidence>
<evidence type="ECO:0000313" key="15">
    <source>
        <dbReference type="Proteomes" id="UP000190037"/>
    </source>
</evidence>
<dbReference type="PANTHER" id="PTHR42878:SF7">
    <property type="entry name" value="SENSOR HISTIDINE KINASE GLRK"/>
    <property type="match status" value="1"/>
</dbReference>
<dbReference type="PANTHER" id="PTHR42878">
    <property type="entry name" value="TWO-COMPONENT HISTIDINE KINASE"/>
    <property type="match status" value="1"/>
</dbReference>
<dbReference type="EC" id="2.7.13.3" evidence="3"/>
<dbReference type="Gene3D" id="1.10.287.130">
    <property type="match status" value="1"/>
</dbReference>
<proteinExistence type="predicted"/>
<comment type="caution">
    <text evidence="14">The sequence shown here is derived from an EMBL/GenBank/DDBJ whole genome shotgun (WGS) entry which is preliminary data.</text>
</comment>
<name>A0A1T3P6C5_9ACTN</name>
<organism evidence="14 15">
    <name type="scientific">Embleya scabrispora</name>
    <dbReference type="NCBI Taxonomy" id="159449"/>
    <lineage>
        <taxon>Bacteria</taxon>
        <taxon>Bacillati</taxon>
        <taxon>Actinomycetota</taxon>
        <taxon>Actinomycetes</taxon>
        <taxon>Kitasatosporales</taxon>
        <taxon>Streptomycetaceae</taxon>
        <taxon>Embleya</taxon>
    </lineage>
</organism>
<dbReference type="OrthoDB" id="5241402at2"/>
<keyword evidence="12" id="KW-0732">Signal</keyword>
<keyword evidence="5" id="KW-0808">Transferase</keyword>
<keyword evidence="4" id="KW-0597">Phosphoprotein</keyword>
<dbReference type="AlphaFoldDB" id="A0A1T3P6C5"/>
<keyword evidence="7" id="KW-0418">Kinase</keyword>
<dbReference type="PRINTS" id="PR00344">
    <property type="entry name" value="BCTRLSENSOR"/>
</dbReference>
<dbReference type="Pfam" id="PF00512">
    <property type="entry name" value="HisKA"/>
    <property type="match status" value="1"/>
</dbReference>
<keyword evidence="9" id="KW-0902">Two-component regulatory system</keyword>
<dbReference type="InterPro" id="IPR003594">
    <property type="entry name" value="HATPase_dom"/>
</dbReference>
<dbReference type="STRING" id="159449.B4N89_30185"/>
<feature type="transmembrane region" description="Helical" evidence="11">
    <location>
        <begin position="33"/>
        <end position="58"/>
    </location>
</feature>
<dbReference type="CDD" id="cd00082">
    <property type="entry name" value="HisKA"/>
    <property type="match status" value="1"/>
</dbReference>
<dbReference type="GO" id="GO:0007234">
    <property type="term" value="P:osmosensory signaling via phosphorelay pathway"/>
    <property type="evidence" value="ECO:0007669"/>
    <property type="project" value="TreeGrafter"/>
</dbReference>
<keyword evidence="8" id="KW-0067">ATP-binding</keyword>
<comment type="subcellular location">
    <subcellularLocation>
        <location evidence="2">Cell membrane</location>
    </subcellularLocation>
</comment>
<keyword evidence="11" id="KW-1133">Transmembrane helix</keyword>
<dbReference type="InterPro" id="IPR003661">
    <property type="entry name" value="HisK_dim/P_dom"/>
</dbReference>
<feature type="chain" id="PRO_5039023970" description="Sensor-like histidine kinase SenX3" evidence="12">
    <location>
        <begin position="24"/>
        <end position="298"/>
    </location>
</feature>
<evidence type="ECO:0000256" key="10">
    <source>
        <dbReference type="ARBA" id="ARBA00039401"/>
    </source>
</evidence>
<dbReference type="GO" id="GO:0005524">
    <property type="term" value="F:ATP binding"/>
    <property type="evidence" value="ECO:0007669"/>
    <property type="project" value="UniProtKB-KW"/>
</dbReference>
<dbReference type="InterPro" id="IPR036890">
    <property type="entry name" value="HATPase_C_sf"/>
</dbReference>
<dbReference type="PROSITE" id="PS50109">
    <property type="entry name" value="HIS_KIN"/>
    <property type="match status" value="1"/>
</dbReference>
<dbReference type="SMART" id="SM00388">
    <property type="entry name" value="HisKA"/>
    <property type="match status" value="1"/>
</dbReference>
<dbReference type="SMART" id="SM00387">
    <property type="entry name" value="HATPase_c"/>
    <property type="match status" value="1"/>
</dbReference>
<protein>
    <recommendedName>
        <fullName evidence="10">Sensor-like histidine kinase SenX3</fullName>
        <ecNumber evidence="3">2.7.13.3</ecNumber>
    </recommendedName>
</protein>
<dbReference type="GO" id="GO:0030295">
    <property type="term" value="F:protein kinase activator activity"/>
    <property type="evidence" value="ECO:0007669"/>
    <property type="project" value="TreeGrafter"/>
</dbReference>
<dbReference type="EMBL" id="MWQN01000001">
    <property type="protein sequence ID" value="OPC84626.1"/>
    <property type="molecule type" value="Genomic_DNA"/>
</dbReference>
<feature type="domain" description="Histidine kinase" evidence="13">
    <location>
        <begin position="85"/>
        <end position="298"/>
    </location>
</feature>
<evidence type="ECO:0000256" key="2">
    <source>
        <dbReference type="ARBA" id="ARBA00004236"/>
    </source>
</evidence>
<accession>A0A1T3P6C5</accession>
<evidence type="ECO:0000256" key="12">
    <source>
        <dbReference type="SAM" id="SignalP"/>
    </source>
</evidence>
<evidence type="ECO:0000256" key="8">
    <source>
        <dbReference type="ARBA" id="ARBA00022840"/>
    </source>
</evidence>
<dbReference type="InterPro" id="IPR050351">
    <property type="entry name" value="BphY/WalK/GraS-like"/>
</dbReference>
<dbReference type="InterPro" id="IPR004358">
    <property type="entry name" value="Sig_transdc_His_kin-like_C"/>
</dbReference>
<keyword evidence="11" id="KW-0812">Transmembrane</keyword>
<dbReference type="SUPFAM" id="SSF55874">
    <property type="entry name" value="ATPase domain of HSP90 chaperone/DNA topoisomerase II/histidine kinase"/>
    <property type="match status" value="1"/>
</dbReference>
<evidence type="ECO:0000256" key="6">
    <source>
        <dbReference type="ARBA" id="ARBA00022741"/>
    </source>
</evidence>
<evidence type="ECO:0000256" key="11">
    <source>
        <dbReference type="SAM" id="Phobius"/>
    </source>
</evidence>
<dbReference type="CDD" id="cd00075">
    <property type="entry name" value="HATPase"/>
    <property type="match status" value="1"/>
</dbReference>
<sequence length="298" mass="31287">MNRRRRIVLLGAAVAAYPAAVTAAAVFADDLRVYVRFAPALGVAVLGLLAAGTVVLVIGARRRVAEAAESARAAAAAEHHRFLRRLDHELKNPLTAMRLGLANLAADGDTGPDGPLAGVGEQVARLARITGDLRKLADIESRPLERVAVDVAVLLDAAGETGRDLPGGADRRITVSVPRVPWPLPTLAGDPDLLELALENLVGNAVKYSDPGCAIELRAFEEDGYVVVEVADTGRGIRADELPSVWEELVRGSDARGTAGSGLGLALVQAVVLRHGGRTELRSLPESGTVVRLRLPTS</sequence>
<dbReference type="GO" id="GO:0005886">
    <property type="term" value="C:plasma membrane"/>
    <property type="evidence" value="ECO:0007669"/>
    <property type="project" value="UniProtKB-SubCell"/>
</dbReference>
<gene>
    <name evidence="14" type="ORF">B4N89_30185</name>
</gene>
<reference evidence="14 15" key="1">
    <citation type="submission" date="2017-03" db="EMBL/GenBank/DDBJ databases">
        <title>Draft genome sequence of Streptomyces scabrisporus NF3, endophyte isolated from Amphipterygium adstringens.</title>
        <authorList>
            <person name="Vazquez M."/>
            <person name="Ceapa C.D."/>
            <person name="Rodriguez Luna D."/>
            <person name="Sanchez Esquivel S."/>
        </authorList>
    </citation>
    <scope>NUCLEOTIDE SEQUENCE [LARGE SCALE GENOMIC DNA]</scope>
    <source>
        <strain evidence="14 15">NF3</strain>
    </source>
</reference>
<dbReference type="Pfam" id="PF02518">
    <property type="entry name" value="HATPase_c"/>
    <property type="match status" value="1"/>
</dbReference>
<evidence type="ECO:0000256" key="5">
    <source>
        <dbReference type="ARBA" id="ARBA00022679"/>
    </source>
</evidence>
<dbReference type="InterPro" id="IPR005467">
    <property type="entry name" value="His_kinase_dom"/>
</dbReference>
<evidence type="ECO:0000256" key="3">
    <source>
        <dbReference type="ARBA" id="ARBA00012438"/>
    </source>
</evidence>
<evidence type="ECO:0000256" key="7">
    <source>
        <dbReference type="ARBA" id="ARBA00022777"/>
    </source>
</evidence>
<dbReference type="Proteomes" id="UP000190037">
    <property type="component" value="Unassembled WGS sequence"/>
</dbReference>
<evidence type="ECO:0000256" key="4">
    <source>
        <dbReference type="ARBA" id="ARBA00022553"/>
    </source>
</evidence>
<evidence type="ECO:0000256" key="1">
    <source>
        <dbReference type="ARBA" id="ARBA00000085"/>
    </source>
</evidence>
<comment type="catalytic activity">
    <reaction evidence="1">
        <text>ATP + protein L-histidine = ADP + protein N-phospho-L-histidine.</text>
        <dbReference type="EC" id="2.7.13.3"/>
    </reaction>
</comment>